<sequence length="89" mass="9861">MAKGSVTITINEYLDERQTIAEAVDRMVHVGLIDCDQAPEYIKSETIVQITANGDEMDDAIDIIGPTLNDAIGSLYFYMKAEELSLIHI</sequence>
<reference evidence="1" key="1">
    <citation type="submission" date="2020-08" db="EMBL/GenBank/DDBJ databases">
        <title>Genome public.</title>
        <authorList>
            <person name="Liu C."/>
            <person name="Sun Q."/>
        </authorList>
    </citation>
    <scope>NUCLEOTIDE SEQUENCE</scope>
    <source>
        <strain evidence="1">BX15</strain>
    </source>
</reference>
<dbReference type="AlphaFoldDB" id="A0A923MM95"/>
<keyword evidence="2" id="KW-1185">Reference proteome</keyword>
<evidence type="ECO:0000313" key="2">
    <source>
        <dbReference type="Proteomes" id="UP000620327"/>
    </source>
</evidence>
<comment type="caution">
    <text evidence="1">The sequence shown here is derived from an EMBL/GenBank/DDBJ whole genome shotgun (WGS) entry which is preliminary data.</text>
</comment>
<dbReference type="Proteomes" id="UP000620327">
    <property type="component" value="Unassembled WGS sequence"/>
</dbReference>
<proteinExistence type="predicted"/>
<dbReference type="EMBL" id="JACOQI010000093">
    <property type="protein sequence ID" value="MBC5772393.1"/>
    <property type="molecule type" value="Genomic_DNA"/>
</dbReference>
<accession>A0A923MM95</accession>
<gene>
    <name evidence="1" type="ORF">H8Z83_19175</name>
</gene>
<name>A0A923MM95_9FIRM</name>
<protein>
    <submittedName>
        <fullName evidence="1">Uncharacterized protein</fullName>
    </submittedName>
</protein>
<evidence type="ECO:0000313" key="1">
    <source>
        <dbReference type="EMBL" id="MBC5772393.1"/>
    </source>
</evidence>
<dbReference type="RefSeq" id="WP_187016488.1">
    <property type="nucleotide sequence ID" value="NZ_JACOQI010000093.1"/>
</dbReference>
<organism evidence="1 2">
    <name type="scientific">Dysosmobacter segnis</name>
    <dbReference type="NCBI Taxonomy" id="2763042"/>
    <lineage>
        <taxon>Bacteria</taxon>
        <taxon>Bacillati</taxon>
        <taxon>Bacillota</taxon>
        <taxon>Clostridia</taxon>
        <taxon>Eubacteriales</taxon>
        <taxon>Oscillospiraceae</taxon>
        <taxon>Dysosmobacter</taxon>
    </lineage>
</organism>